<proteinExistence type="predicted"/>
<evidence type="ECO:0000313" key="2">
    <source>
        <dbReference type="EMBL" id="GJE97101.1"/>
    </source>
</evidence>
<evidence type="ECO:0000313" key="3">
    <source>
        <dbReference type="Proteomes" id="UP000703269"/>
    </source>
</evidence>
<protein>
    <submittedName>
        <fullName evidence="2">Uncharacterized protein</fullName>
    </submittedName>
</protein>
<reference evidence="2 3" key="1">
    <citation type="submission" date="2021-08" db="EMBL/GenBank/DDBJ databases">
        <title>Draft Genome Sequence of Phanerochaete sordida strain YK-624.</title>
        <authorList>
            <person name="Mori T."/>
            <person name="Dohra H."/>
            <person name="Suzuki T."/>
            <person name="Kawagishi H."/>
            <person name="Hirai H."/>
        </authorList>
    </citation>
    <scope>NUCLEOTIDE SEQUENCE [LARGE SCALE GENOMIC DNA]</scope>
    <source>
        <strain evidence="2 3">YK-624</strain>
    </source>
</reference>
<feature type="compositionally biased region" description="Acidic residues" evidence="1">
    <location>
        <begin position="111"/>
        <end position="124"/>
    </location>
</feature>
<name>A0A9P3GLB6_9APHY</name>
<gene>
    <name evidence="2" type="ORF">PsYK624_133120</name>
</gene>
<accession>A0A9P3GLB6</accession>
<evidence type="ECO:0000256" key="1">
    <source>
        <dbReference type="SAM" id="MobiDB-lite"/>
    </source>
</evidence>
<dbReference type="AlphaFoldDB" id="A0A9P3GLB6"/>
<keyword evidence="3" id="KW-1185">Reference proteome</keyword>
<sequence length="209" mass="22852">MPFNLFTRQKAAPLGISCKDFPAELPRAEPDFIPIQNAPARRQHTITRDPARHISMAAEVFVCDGLSASLRGGDEDRSKQTAAKPRIATTDSWLAGEYPSLYLKGAHTEEESISESGEEDEEEPVSPMSSTETLVDAAPAPTAKAAHIAAKLEAIAAEVPRKPVAARVPTLISLADAQARSDIKYRPEGFEMVERLQAKRGEVVWWKAY</sequence>
<dbReference type="EMBL" id="BPQB01000067">
    <property type="protein sequence ID" value="GJE97101.1"/>
    <property type="molecule type" value="Genomic_DNA"/>
</dbReference>
<organism evidence="2 3">
    <name type="scientific">Phanerochaete sordida</name>
    <dbReference type="NCBI Taxonomy" id="48140"/>
    <lineage>
        <taxon>Eukaryota</taxon>
        <taxon>Fungi</taxon>
        <taxon>Dikarya</taxon>
        <taxon>Basidiomycota</taxon>
        <taxon>Agaricomycotina</taxon>
        <taxon>Agaricomycetes</taxon>
        <taxon>Polyporales</taxon>
        <taxon>Phanerochaetaceae</taxon>
        <taxon>Phanerochaete</taxon>
    </lineage>
</organism>
<feature type="region of interest" description="Disordered" evidence="1">
    <location>
        <begin position="107"/>
        <end position="135"/>
    </location>
</feature>
<comment type="caution">
    <text evidence="2">The sequence shown here is derived from an EMBL/GenBank/DDBJ whole genome shotgun (WGS) entry which is preliminary data.</text>
</comment>
<dbReference type="Proteomes" id="UP000703269">
    <property type="component" value="Unassembled WGS sequence"/>
</dbReference>